<sequence>MFDFSFPSLPFSRMNLLNVIAQRRDFSLLSMFQKV</sequence>
<evidence type="ECO:0000313" key="1">
    <source>
        <dbReference type="EMBL" id="DAD99930.1"/>
    </source>
</evidence>
<dbReference type="EMBL" id="BK015296">
    <property type="protein sequence ID" value="DAD99930.1"/>
    <property type="molecule type" value="Genomic_DNA"/>
</dbReference>
<organism evidence="1">
    <name type="scientific">Myoviridae sp. ctrCp2</name>
    <dbReference type="NCBI Taxonomy" id="2825179"/>
    <lineage>
        <taxon>Viruses</taxon>
        <taxon>Duplodnaviria</taxon>
        <taxon>Heunggongvirae</taxon>
        <taxon>Uroviricota</taxon>
        <taxon>Caudoviricetes</taxon>
    </lineage>
</organism>
<accession>A0A8S5P0E0</accession>
<name>A0A8S5P0E0_9CAUD</name>
<reference evidence="1" key="1">
    <citation type="journal article" date="2021" name="Proc. Natl. Acad. Sci. U.S.A.">
        <title>A Catalog of Tens of Thousands of Viruses from Human Metagenomes Reveals Hidden Associations with Chronic Diseases.</title>
        <authorList>
            <person name="Tisza M.J."/>
            <person name="Buck C.B."/>
        </authorList>
    </citation>
    <scope>NUCLEOTIDE SEQUENCE</scope>
    <source>
        <strain evidence="1">CtrCp2</strain>
    </source>
</reference>
<protein>
    <submittedName>
        <fullName evidence="1">Uncharacterized protein</fullName>
    </submittedName>
</protein>
<proteinExistence type="predicted"/>